<dbReference type="InterPro" id="IPR026960">
    <property type="entry name" value="RVT-Znf"/>
</dbReference>
<dbReference type="AlphaFoldDB" id="A0AAW2TY65"/>
<dbReference type="EMBL" id="JACGWJ010000007">
    <property type="protein sequence ID" value="KAL0409237.1"/>
    <property type="molecule type" value="Genomic_DNA"/>
</dbReference>
<dbReference type="Pfam" id="PF13966">
    <property type="entry name" value="zf-RVT"/>
    <property type="match status" value="1"/>
</dbReference>
<name>A0AAW2TY65_SESRA</name>
<protein>
    <recommendedName>
        <fullName evidence="1">Reverse transcriptase zinc-binding domain-containing protein</fullName>
    </recommendedName>
</protein>
<reference evidence="2" key="2">
    <citation type="journal article" date="2024" name="Plant">
        <title>Genomic evolution and insights into agronomic trait innovations of Sesamum species.</title>
        <authorList>
            <person name="Miao H."/>
            <person name="Wang L."/>
            <person name="Qu L."/>
            <person name="Liu H."/>
            <person name="Sun Y."/>
            <person name="Le M."/>
            <person name="Wang Q."/>
            <person name="Wei S."/>
            <person name="Zheng Y."/>
            <person name="Lin W."/>
            <person name="Duan Y."/>
            <person name="Cao H."/>
            <person name="Xiong S."/>
            <person name="Wang X."/>
            <person name="Wei L."/>
            <person name="Li C."/>
            <person name="Ma Q."/>
            <person name="Ju M."/>
            <person name="Zhao R."/>
            <person name="Li G."/>
            <person name="Mu C."/>
            <person name="Tian Q."/>
            <person name="Mei H."/>
            <person name="Zhang T."/>
            <person name="Gao T."/>
            <person name="Zhang H."/>
        </authorList>
    </citation>
    <scope>NUCLEOTIDE SEQUENCE</scope>
    <source>
        <strain evidence="2">G02</strain>
    </source>
</reference>
<organism evidence="2">
    <name type="scientific">Sesamum radiatum</name>
    <name type="common">Black benniseed</name>
    <dbReference type="NCBI Taxonomy" id="300843"/>
    <lineage>
        <taxon>Eukaryota</taxon>
        <taxon>Viridiplantae</taxon>
        <taxon>Streptophyta</taxon>
        <taxon>Embryophyta</taxon>
        <taxon>Tracheophyta</taxon>
        <taxon>Spermatophyta</taxon>
        <taxon>Magnoliopsida</taxon>
        <taxon>eudicotyledons</taxon>
        <taxon>Gunneridae</taxon>
        <taxon>Pentapetalae</taxon>
        <taxon>asterids</taxon>
        <taxon>lamiids</taxon>
        <taxon>Lamiales</taxon>
        <taxon>Pedaliaceae</taxon>
        <taxon>Sesamum</taxon>
    </lineage>
</organism>
<sequence length="123" mass="14209">MATSSQCEEGCSQDEWGFLCRTRVAPKVILFAWKCCHSALRTQSNLRHQRVEVNGICLVCGAMEDGLEHVLMECTFARLVWVLSSIPWDKVLRNGLVVEDWMRQVYMKLSRSDFDIFLTSKYV</sequence>
<feature type="domain" description="Reverse transcriptase zinc-binding" evidence="1">
    <location>
        <begin position="12"/>
        <end position="81"/>
    </location>
</feature>
<comment type="caution">
    <text evidence="2">The sequence shown here is derived from an EMBL/GenBank/DDBJ whole genome shotgun (WGS) entry which is preliminary data.</text>
</comment>
<evidence type="ECO:0000259" key="1">
    <source>
        <dbReference type="Pfam" id="PF13966"/>
    </source>
</evidence>
<gene>
    <name evidence="2" type="ORF">Sradi_1858100</name>
</gene>
<evidence type="ECO:0000313" key="2">
    <source>
        <dbReference type="EMBL" id="KAL0409237.1"/>
    </source>
</evidence>
<accession>A0AAW2TY65</accession>
<reference evidence="2" key="1">
    <citation type="submission" date="2020-06" db="EMBL/GenBank/DDBJ databases">
        <authorList>
            <person name="Li T."/>
            <person name="Hu X."/>
            <person name="Zhang T."/>
            <person name="Song X."/>
            <person name="Zhang H."/>
            <person name="Dai N."/>
            <person name="Sheng W."/>
            <person name="Hou X."/>
            <person name="Wei L."/>
        </authorList>
    </citation>
    <scope>NUCLEOTIDE SEQUENCE</scope>
    <source>
        <strain evidence="2">G02</strain>
        <tissue evidence="2">Leaf</tissue>
    </source>
</reference>
<proteinExistence type="predicted"/>